<dbReference type="AlphaFoldDB" id="A0A6M3Y0M1"/>
<organism evidence="2">
    <name type="scientific">viral metagenome</name>
    <dbReference type="NCBI Taxonomy" id="1070528"/>
    <lineage>
        <taxon>unclassified sequences</taxon>
        <taxon>metagenomes</taxon>
        <taxon>organismal metagenomes</taxon>
    </lineage>
</organism>
<evidence type="ECO:0000256" key="1">
    <source>
        <dbReference type="SAM" id="MobiDB-lite"/>
    </source>
</evidence>
<feature type="compositionally biased region" description="Basic and acidic residues" evidence="1">
    <location>
        <begin position="1"/>
        <end position="21"/>
    </location>
</feature>
<reference evidence="2" key="1">
    <citation type="submission" date="2020-03" db="EMBL/GenBank/DDBJ databases">
        <title>The deep terrestrial virosphere.</title>
        <authorList>
            <person name="Holmfeldt K."/>
            <person name="Nilsson E."/>
            <person name="Simone D."/>
            <person name="Lopez-Fernandez M."/>
            <person name="Wu X."/>
            <person name="de Brujin I."/>
            <person name="Lundin D."/>
            <person name="Andersson A."/>
            <person name="Bertilsson S."/>
            <person name="Dopson M."/>
        </authorList>
    </citation>
    <scope>NUCLEOTIDE SEQUENCE</scope>
    <source>
        <strain evidence="2">TM448B04813</strain>
    </source>
</reference>
<accession>A0A6M3Y0M1</accession>
<evidence type="ECO:0000313" key="2">
    <source>
        <dbReference type="EMBL" id="QJI03623.1"/>
    </source>
</evidence>
<name>A0A6M3Y0M1_9ZZZZ</name>
<protein>
    <submittedName>
        <fullName evidence="2">Uncharacterized protein</fullName>
    </submittedName>
</protein>
<feature type="region of interest" description="Disordered" evidence="1">
    <location>
        <begin position="1"/>
        <end position="51"/>
    </location>
</feature>
<feature type="compositionally biased region" description="Basic and acidic residues" evidence="1">
    <location>
        <begin position="32"/>
        <end position="51"/>
    </location>
</feature>
<gene>
    <name evidence="2" type="ORF">TM448B04813_0010</name>
</gene>
<sequence length="51" mass="5569">MGKGHKSDPTGSRSDTRHSGNDHYCPGVPDHFSSDRTYPDNDKSDDSSDDS</sequence>
<proteinExistence type="predicted"/>
<dbReference type="EMBL" id="MT145104">
    <property type="protein sequence ID" value="QJI03623.1"/>
    <property type="molecule type" value="Genomic_DNA"/>
</dbReference>